<name>A0A2W2BFE2_9HYPH</name>
<evidence type="ECO:0000259" key="1">
    <source>
        <dbReference type="Pfam" id="PF09836"/>
    </source>
</evidence>
<gene>
    <name evidence="2" type="ORF">DK847_01515</name>
</gene>
<dbReference type="AlphaFoldDB" id="A0A2W2BFE2"/>
<protein>
    <recommendedName>
        <fullName evidence="1">Putative DNA-binding domain-containing protein</fullName>
    </recommendedName>
</protein>
<comment type="caution">
    <text evidence="2">The sequence shown here is derived from an EMBL/GenBank/DDBJ whole genome shotgun (WGS) entry which is preliminary data.</text>
</comment>
<dbReference type="EMBL" id="QKVK01000001">
    <property type="protein sequence ID" value="PZF78984.1"/>
    <property type="molecule type" value="Genomic_DNA"/>
</dbReference>
<proteinExistence type="predicted"/>
<feature type="domain" description="Putative DNA-binding" evidence="1">
    <location>
        <begin position="27"/>
        <end position="116"/>
    </location>
</feature>
<dbReference type="InterPro" id="IPR018640">
    <property type="entry name" value="DUF2063"/>
</dbReference>
<evidence type="ECO:0000313" key="2">
    <source>
        <dbReference type="EMBL" id="PZF78984.1"/>
    </source>
</evidence>
<sequence length="279" mass="31019">MCFWRRRPRPTGSLNRFSWTAMPSLFEMQAGFRAAIAGDAPAPLLGRLHAPASVAGRMEIYRRHHRESFRRHLRGRYPTLEWLLGTDRLLELADLTLQRSPPRAPSMAEYGAALIETLRSCGDDLPPYAADVGRMDWHLGCLSVSLEHQPMALVTLAGIDTLHLPRLRFTLQPGLVFIQSAWPVDELLRLRLQDILPDRFTFEPCETHLQLRGARGAFSLNRLEPDVFQFRAGLAAGCSLADAATRGTQAKPGFDLSTALATLFAEGLVIAHSGENVDV</sequence>
<accession>A0A2W2BFE2</accession>
<dbReference type="Proteomes" id="UP000248795">
    <property type="component" value="Unassembled WGS sequence"/>
</dbReference>
<evidence type="ECO:0000313" key="3">
    <source>
        <dbReference type="Proteomes" id="UP000248795"/>
    </source>
</evidence>
<organism evidence="2 3">
    <name type="scientific">Aestuariivirga litoralis</name>
    <dbReference type="NCBI Taxonomy" id="2650924"/>
    <lineage>
        <taxon>Bacteria</taxon>
        <taxon>Pseudomonadati</taxon>
        <taxon>Pseudomonadota</taxon>
        <taxon>Alphaproteobacteria</taxon>
        <taxon>Hyphomicrobiales</taxon>
        <taxon>Aestuariivirgaceae</taxon>
        <taxon>Aestuariivirga</taxon>
    </lineage>
</organism>
<reference evidence="3" key="1">
    <citation type="submission" date="2018-06" db="EMBL/GenBank/DDBJ databases">
        <title>Aestuariibacter litoralis strain KCTC 52945T.</title>
        <authorList>
            <person name="Li X."/>
            <person name="Salam N."/>
            <person name="Li J.-L."/>
            <person name="Chen Y.-M."/>
            <person name="Yang Z.-W."/>
            <person name="Zhang L.-Y."/>
            <person name="Han M.-X."/>
            <person name="Xiao M."/>
            <person name="Li W.-J."/>
        </authorList>
    </citation>
    <scope>NUCLEOTIDE SEQUENCE [LARGE SCALE GENOMIC DNA]</scope>
    <source>
        <strain evidence="3">KCTC 52945</strain>
    </source>
</reference>
<dbReference type="Pfam" id="PF09836">
    <property type="entry name" value="DUF2063"/>
    <property type="match status" value="1"/>
</dbReference>
<keyword evidence="3" id="KW-1185">Reference proteome</keyword>